<dbReference type="EMBL" id="ABEU02000003">
    <property type="protein sequence ID" value="PNR57789.1"/>
    <property type="molecule type" value="Genomic_DNA"/>
</dbReference>
<evidence type="ECO:0000256" key="1">
    <source>
        <dbReference type="ARBA" id="ARBA00004141"/>
    </source>
</evidence>
<evidence type="ECO:0000313" key="10">
    <source>
        <dbReference type="Proteomes" id="UP000006727"/>
    </source>
</evidence>
<evidence type="ECO:0000256" key="5">
    <source>
        <dbReference type="ARBA" id="ARBA00023136"/>
    </source>
</evidence>
<keyword evidence="3 7" id="KW-0812">Transmembrane</keyword>
<protein>
    <submittedName>
        <fullName evidence="8 9">Uncharacterized protein</fullName>
    </submittedName>
</protein>
<comment type="subcellular location">
    <subcellularLocation>
        <location evidence="1">Membrane</location>
        <topology evidence="1">Multi-pass membrane protein</topology>
    </subcellularLocation>
</comment>
<reference evidence="8 10" key="1">
    <citation type="journal article" date="2008" name="Science">
        <title>The Physcomitrella genome reveals evolutionary insights into the conquest of land by plants.</title>
        <authorList>
            <person name="Rensing S."/>
            <person name="Lang D."/>
            <person name="Zimmer A."/>
            <person name="Terry A."/>
            <person name="Salamov A."/>
            <person name="Shapiro H."/>
            <person name="Nishiyama T."/>
            <person name="Perroud P.-F."/>
            <person name="Lindquist E."/>
            <person name="Kamisugi Y."/>
            <person name="Tanahashi T."/>
            <person name="Sakakibara K."/>
            <person name="Fujita T."/>
            <person name="Oishi K."/>
            <person name="Shin-I T."/>
            <person name="Kuroki Y."/>
            <person name="Toyoda A."/>
            <person name="Suzuki Y."/>
            <person name="Hashimoto A."/>
            <person name="Yamaguchi K."/>
            <person name="Sugano A."/>
            <person name="Kohara Y."/>
            <person name="Fujiyama A."/>
            <person name="Anterola A."/>
            <person name="Aoki S."/>
            <person name="Ashton N."/>
            <person name="Barbazuk W.B."/>
            <person name="Barker E."/>
            <person name="Bennetzen J."/>
            <person name="Bezanilla M."/>
            <person name="Blankenship R."/>
            <person name="Cho S.H."/>
            <person name="Dutcher S."/>
            <person name="Estelle M."/>
            <person name="Fawcett J.A."/>
            <person name="Gundlach H."/>
            <person name="Hanada K."/>
            <person name="Heyl A."/>
            <person name="Hicks K.A."/>
            <person name="Hugh J."/>
            <person name="Lohr M."/>
            <person name="Mayer K."/>
            <person name="Melkozernov A."/>
            <person name="Murata T."/>
            <person name="Nelson D."/>
            <person name="Pils B."/>
            <person name="Prigge M."/>
            <person name="Reiss B."/>
            <person name="Renner T."/>
            <person name="Rombauts S."/>
            <person name="Rushton P."/>
            <person name="Sanderfoot A."/>
            <person name="Schween G."/>
            <person name="Shiu S.-H."/>
            <person name="Stueber K."/>
            <person name="Theodoulou F.L."/>
            <person name="Tu H."/>
            <person name="Van de Peer Y."/>
            <person name="Verrier P.J."/>
            <person name="Waters E."/>
            <person name="Wood A."/>
            <person name="Yang L."/>
            <person name="Cove D."/>
            <person name="Cuming A."/>
            <person name="Hasebe M."/>
            <person name="Lucas S."/>
            <person name="Mishler D.B."/>
            <person name="Reski R."/>
            <person name="Grigoriev I."/>
            <person name="Quatrano R.S."/>
            <person name="Boore J.L."/>
        </authorList>
    </citation>
    <scope>NUCLEOTIDE SEQUENCE [LARGE SCALE GENOMIC DNA]</scope>
    <source>
        <strain evidence="9 10">cv. Gransden 2004</strain>
    </source>
</reference>
<evidence type="ECO:0000256" key="4">
    <source>
        <dbReference type="ARBA" id="ARBA00022989"/>
    </source>
</evidence>
<dbReference type="GO" id="GO:0016020">
    <property type="term" value="C:membrane"/>
    <property type="evidence" value="ECO:0007669"/>
    <property type="project" value="UniProtKB-SubCell"/>
</dbReference>
<keyword evidence="5 7" id="KW-0472">Membrane</keyword>
<sequence length="795" mass="85289">MGGVGEDKSDERVSVQPDLVNDGKRPAESSLPSRQIEPLPVDHTHNAKNLGSWARRTGYRSSRPGDNRTDIEMSEALAGSRGAPVVAGNPSIKRTPSPPLSAPKVSNVSQSSAPYQPIKAPTSVALQPPPGKAPPGYAAVSSAARDIESGVSISPANAASGAHEPERARNVHPQSAATTVPGAAGAPGPFLPGRRGHESLNTSGVQSSAGTSGPLNIEPLRMERNMYKDSDVDNMSQSQDPDDYLATKHSHMKYEIREHPGLVPLILYGVQHYLSIIGSLILIPLVIVPAMGGSSRDTAKVISSMFMVSGISTLLHCLFGTRLPLVQGASFVYLGPTLAIVFSPRFTIGSQEDRFKSTMRELQGAIIISSLFQTLLGFSGFMTLLLRAINPVVVAPTVTAVGLAFFAYGFPVVGTCVEIGIPQFVVVLFLALYMRKISVLGHRIFQVYAVPLGLAAVWAYAFLLTESKVYTYKGCDFSLRNNATADLTPSCQKHMIKMSNCRTDASDALSSTSWFWVPYPFQWGVPTFHWQTGIVMIVASIIATVDSVGSYHAASLLVASRAPTPGVVSRGIGMEGVTSFLAGLWGTGAGATTLTENVHTIAVTKMGSRRAVEFGACVMIGISLVGKISGFIASIPQAVAGGLLVFMWTLLAALGLSNLRYSETGSSRNVLIVGLSLFLSLSIPAYFQQYSGVPVVAGVPSYFQQYAHSGHGPFHFDKKYENVNFALNTIFSMNMSIAFLVAFFLDNTVPGSRQERGTYIWSNGRTARNDPTVVKEYGLPFGLSRYFMWCRWMGL</sequence>
<dbReference type="Gramene" id="Pp3c3_22050V3.2">
    <property type="protein sequence ID" value="Pp3c3_22050V3.2"/>
    <property type="gene ID" value="Pp3c3_22050"/>
</dbReference>
<dbReference type="FunCoup" id="A0A2K1KVI1">
    <property type="interactions" value="1049"/>
</dbReference>
<comment type="similarity">
    <text evidence="2">Belongs to the nucleobase:cation symporter-2 (NCS2) (TC 2.A.40) family.</text>
</comment>
<dbReference type="PANTHER" id="PTHR11119">
    <property type="entry name" value="XANTHINE-URACIL / VITAMIN C PERMEASE FAMILY MEMBER"/>
    <property type="match status" value="1"/>
</dbReference>
<feature type="transmembrane region" description="Helical" evidence="7">
    <location>
        <begin position="265"/>
        <end position="289"/>
    </location>
</feature>
<proteinExistence type="inferred from homology"/>
<feature type="transmembrane region" description="Helical" evidence="7">
    <location>
        <begin position="669"/>
        <end position="687"/>
    </location>
</feature>
<feature type="compositionally biased region" description="Polar residues" evidence="6">
    <location>
        <begin position="199"/>
        <end position="214"/>
    </location>
</feature>
<dbReference type="GO" id="GO:0022857">
    <property type="term" value="F:transmembrane transporter activity"/>
    <property type="evidence" value="ECO:0007669"/>
    <property type="project" value="InterPro"/>
</dbReference>
<dbReference type="Gramene" id="Pp3c3_22050V3.1">
    <property type="protein sequence ID" value="Pp3c3_22050V3.1"/>
    <property type="gene ID" value="Pp3c3_22050"/>
</dbReference>
<evidence type="ECO:0000256" key="7">
    <source>
        <dbReference type="SAM" id="Phobius"/>
    </source>
</evidence>
<dbReference type="PaxDb" id="3218-PP1S47_195V6.1"/>
<feature type="compositionally biased region" description="Polar residues" evidence="6">
    <location>
        <begin position="104"/>
        <end position="114"/>
    </location>
</feature>
<organism evidence="8">
    <name type="scientific">Physcomitrium patens</name>
    <name type="common">Spreading-leaved earth moss</name>
    <name type="synonym">Physcomitrella patens</name>
    <dbReference type="NCBI Taxonomy" id="3218"/>
    <lineage>
        <taxon>Eukaryota</taxon>
        <taxon>Viridiplantae</taxon>
        <taxon>Streptophyta</taxon>
        <taxon>Embryophyta</taxon>
        <taxon>Bryophyta</taxon>
        <taxon>Bryophytina</taxon>
        <taxon>Bryopsida</taxon>
        <taxon>Funariidae</taxon>
        <taxon>Funariales</taxon>
        <taxon>Funariaceae</taxon>
        <taxon>Physcomitrium</taxon>
    </lineage>
</organism>
<feature type="transmembrane region" description="Helical" evidence="7">
    <location>
        <begin position="301"/>
        <end position="319"/>
    </location>
</feature>
<feature type="transmembrane region" description="Helical" evidence="7">
    <location>
        <begin position="638"/>
        <end position="657"/>
    </location>
</feature>
<evidence type="ECO:0000256" key="2">
    <source>
        <dbReference type="ARBA" id="ARBA00008821"/>
    </source>
</evidence>
<evidence type="ECO:0000256" key="3">
    <source>
        <dbReference type="ARBA" id="ARBA00022692"/>
    </source>
</evidence>
<dbReference type="OMA" id="TEMFVIR"/>
<feature type="region of interest" description="Disordered" evidence="6">
    <location>
        <begin position="155"/>
        <end position="217"/>
    </location>
</feature>
<feature type="transmembrane region" description="Helical" evidence="7">
    <location>
        <begin position="445"/>
        <end position="463"/>
    </location>
</feature>
<dbReference type="KEGG" id="ppp:112280475"/>
<name>A0A2K1KVI1_PHYPA</name>
<dbReference type="STRING" id="3218.A0A2K1KVI1"/>
<feature type="transmembrane region" description="Helical" evidence="7">
    <location>
        <begin position="611"/>
        <end position="632"/>
    </location>
</feature>
<dbReference type="InterPro" id="IPR006043">
    <property type="entry name" value="NCS2"/>
</dbReference>
<feature type="compositionally biased region" description="Basic and acidic residues" evidence="6">
    <location>
        <begin position="1"/>
        <end position="13"/>
    </location>
</feature>
<dbReference type="GeneID" id="112280475"/>
<feature type="region of interest" description="Disordered" evidence="6">
    <location>
        <begin position="1"/>
        <end position="114"/>
    </location>
</feature>
<dbReference type="EnsemblPlants" id="Pp3c3_22050V3.1">
    <property type="protein sequence ID" value="Pp3c3_22050V3.1"/>
    <property type="gene ID" value="Pp3c3_22050"/>
</dbReference>
<feature type="compositionally biased region" description="Low complexity" evidence="6">
    <location>
        <begin position="176"/>
        <end position="193"/>
    </location>
</feature>
<evidence type="ECO:0000256" key="6">
    <source>
        <dbReference type="SAM" id="MobiDB-lite"/>
    </source>
</evidence>
<feature type="transmembrane region" description="Helical" evidence="7">
    <location>
        <begin position="364"/>
        <end position="386"/>
    </location>
</feature>
<dbReference type="OrthoDB" id="1641903at2759"/>
<dbReference type="AlphaFoldDB" id="A0A2K1KVI1"/>
<keyword evidence="10" id="KW-1185">Reference proteome</keyword>
<dbReference type="Proteomes" id="UP000006727">
    <property type="component" value="Chromosome 3"/>
</dbReference>
<reference evidence="9" key="3">
    <citation type="submission" date="2020-12" db="UniProtKB">
        <authorList>
            <consortium name="EnsemblPlants"/>
        </authorList>
    </citation>
    <scope>IDENTIFICATION</scope>
</reference>
<feature type="transmembrane region" description="Helical" evidence="7">
    <location>
        <begin position="406"/>
        <end position="433"/>
    </location>
</feature>
<accession>A0A2K1KVI1</accession>
<evidence type="ECO:0000313" key="9">
    <source>
        <dbReference type="EnsemblPlants" id="Pp3c3_22050V3.1"/>
    </source>
</evidence>
<keyword evidence="4 7" id="KW-1133">Transmembrane helix</keyword>
<dbReference type="Pfam" id="PF00860">
    <property type="entry name" value="Xan_ur_permease"/>
    <property type="match status" value="1"/>
</dbReference>
<evidence type="ECO:0000313" key="8">
    <source>
        <dbReference type="EMBL" id="PNR57789.1"/>
    </source>
</evidence>
<feature type="transmembrane region" description="Helical" evidence="7">
    <location>
        <begin position="325"/>
        <end position="343"/>
    </location>
</feature>
<reference evidence="8 10" key="2">
    <citation type="journal article" date="2018" name="Plant J.">
        <title>The Physcomitrella patens chromosome-scale assembly reveals moss genome structure and evolution.</title>
        <authorList>
            <person name="Lang D."/>
            <person name="Ullrich K.K."/>
            <person name="Murat F."/>
            <person name="Fuchs J."/>
            <person name="Jenkins J."/>
            <person name="Haas F.B."/>
            <person name="Piednoel M."/>
            <person name="Gundlach H."/>
            <person name="Van Bel M."/>
            <person name="Meyberg R."/>
            <person name="Vives C."/>
            <person name="Morata J."/>
            <person name="Symeonidi A."/>
            <person name="Hiss M."/>
            <person name="Muchero W."/>
            <person name="Kamisugi Y."/>
            <person name="Saleh O."/>
            <person name="Blanc G."/>
            <person name="Decker E.L."/>
            <person name="van Gessel N."/>
            <person name="Grimwood J."/>
            <person name="Hayes R.D."/>
            <person name="Graham S.W."/>
            <person name="Gunter L.E."/>
            <person name="McDaniel S.F."/>
            <person name="Hoernstein S.N.W."/>
            <person name="Larsson A."/>
            <person name="Li F.W."/>
            <person name="Perroud P.F."/>
            <person name="Phillips J."/>
            <person name="Ranjan P."/>
            <person name="Rokshar D.S."/>
            <person name="Rothfels C.J."/>
            <person name="Schneider L."/>
            <person name="Shu S."/>
            <person name="Stevenson D.W."/>
            <person name="Thummler F."/>
            <person name="Tillich M."/>
            <person name="Villarreal Aguilar J.C."/>
            <person name="Widiez T."/>
            <person name="Wong G.K."/>
            <person name="Wymore A."/>
            <person name="Zhang Y."/>
            <person name="Zimmer A.D."/>
            <person name="Quatrano R.S."/>
            <person name="Mayer K.F.X."/>
            <person name="Goodstein D."/>
            <person name="Casacuberta J.M."/>
            <person name="Vandepoele K."/>
            <person name="Reski R."/>
            <person name="Cuming A.C."/>
            <person name="Tuskan G.A."/>
            <person name="Maumus F."/>
            <person name="Salse J."/>
            <person name="Schmutz J."/>
            <person name="Rensing S.A."/>
        </authorList>
    </citation>
    <scope>NUCLEOTIDE SEQUENCE [LARGE SCALE GENOMIC DNA]</scope>
    <source>
        <strain evidence="9 10">cv. Gransden 2004</strain>
    </source>
</reference>
<gene>
    <name evidence="9" type="primary">LOC112280475</name>
    <name evidence="8" type="ORF">PHYPA_004783</name>
</gene>
<dbReference type="RefSeq" id="XP_024371775.1">
    <property type="nucleotide sequence ID" value="XM_024516007.2"/>
</dbReference>
<feature type="transmembrane region" description="Helical" evidence="7">
    <location>
        <begin position="725"/>
        <end position="745"/>
    </location>
</feature>
<dbReference type="EnsemblPlants" id="Pp3c3_22050V3.2">
    <property type="protein sequence ID" value="Pp3c3_22050V3.2"/>
    <property type="gene ID" value="Pp3c3_22050"/>
</dbReference>